<dbReference type="OrthoDB" id="2985014at2759"/>
<feature type="compositionally biased region" description="Basic and acidic residues" evidence="1">
    <location>
        <begin position="356"/>
        <end position="368"/>
    </location>
</feature>
<dbReference type="KEGG" id="mbe:MBM_00032"/>
<feature type="region of interest" description="Disordered" evidence="1">
    <location>
        <begin position="334"/>
        <end position="390"/>
    </location>
</feature>
<feature type="compositionally biased region" description="Polar residues" evidence="1">
    <location>
        <begin position="343"/>
        <end position="355"/>
    </location>
</feature>
<dbReference type="HOGENOM" id="CLU_580142_0_0_1"/>
<name>K1Y6T7_MARBU</name>
<evidence type="ECO:0000313" key="3">
    <source>
        <dbReference type="Proteomes" id="UP000006753"/>
    </source>
</evidence>
<evidence type="ECO:0000256" key="1">
    <source>
        <dbReference type="SAM" id="MobiDB-lite"/>
    </source>
</evidence>
<organism evidence="2 3">
    <name type="scientific">Marssonina brunnea f. sp. multigermtubi (strain MB_m1)</name>
    <name type="common">Marssonina leaf spot fungus</name>
    <dbReference type="NCBI Taxonomy" id="1072389"/>
    <lineage>
        <taxon>Eukaryota</taxon>
        <taxon>Fungi</taxon>
        <taxon>Dikarya</taxon>
        <taxon>Ascomycota</taxon>
        <taxon>Pezizomycotina</taxon>
        <taxon>Leotiomycetes</taxon>
        <taxon>Helotiales</taxon>
        <taxon>Drepanopezizaceae</taxon>
        <taxon>Drepanopeziza</taxon>
    </lineage>
</organism>
<feature type="region of interest" description="Disordered" evidence="1">
    <location>
        <begin position="403"/>
        <end position="427"/>
    </location>
</feature>
<keyword evidence="3" id="KW-1185">Reference proteome</keyword>
<dbReference type="AlphaFoldDB" id="K1Y6T7"/>
<dbReference type="EMBL" id="JH921428">
    <property type="protein sequence ID" value="EKD20919.1"/>
    <property type="molecule type" value="Genomic_DNA"/>
</dbReference>
<gene>
    <name evidence="2" type="ORF">MBM_00032</name>
</gene>
<reference evidence="2 3" key="1">
    <citation type="journal article" date="2012" name="BMC Genomics">
        <title>Sequencing the genome of Marssonina brunnea reveals fungus-poplar co-evolution.</title>
        <authorList>
            <person name="Zhu S."/>
            <person name="Cao Y.-Z."/>
            <person name="Jiang C."/>
            <person name="Tan B.-Y."/>
            <person name="Wang Z."/>
            <person name="Feng S."/>
            <person name="Zhang L."/>
            <person name="Su X.-H."/>
            <person name="Brejova B."/>
            <person name="Vinar T."/>
            <person name="Xu M."/>
            <person name="Wang M.-X."/>
            <person name="Zhang S.-G."/>
            <person name="Huang M.-R."/>
            <person name="Wu R."/>
            <person name="Zhou Y."/>
        </authorList>
    </citation>
    <scope>NUCLEOTIDE SEQUENCE [LARGE SCALE GENOMIC DNA]</scope>
    <source>
        <strain evidence="2 3">MB_m1</strain>
    </source>
</reference>
<proteinExistence type="predicted"/>
<feature type="region of interest" description="Disordered" evidence="1">
    <location>
        <begin position="447"/>
        <end position="471"/>
    </location>
</feature>
<accession>K1Y6T7</accession>
<dbReference type="Proteomes" id="UP000006753">
    <property type="component" value="Unassembled WGS sequence"/>
</dbReference>
<dbReference type="InParanoid" id="K1Y6T7"/>
<sequence>MEVELDLYDDGDSGVWVGSQGTVKVKQKPKRRYSRSRAKTYLGGRWFKGVLYDGTDEGDGMEWSEEGFEGPAKELSAVRQYSVDLNRPQQTSTDLNRPHPAFSPLNLAVALSQFGAKTFSYRSFTTGCLCCLNRVAYNQTTGPKRRSANNLLSYRPPMLHIASLSSDRLSAPRFLFYFLFVSTLATAPLLMPTRRMWSGSLCGLKIPEEQLTGIVQHRSVLLHNEQMLQTCQNLALVKQLHLFYSWGQVRLTAQIHFIYDHHHWGETPIHRLKSTSRPCTLPSRPRSCEPRSASAPVGLAITIALHGSVARTSHGLTHPTFDYSRVFLTISSPASTARSTSPQYQCLSSTSSKSGDNAKPKTKPEPRPKPRPKPQPKFKNATTSPPPFPILTTAAKQVTSSLVTPIATGTPPQARKRQRRKWQQQQKQSLVLPLLLSQHAPLERMVGQRQEWESSSELQSLTPNFVKELSA</sequence>
<protein>
    <submittedName>
        <fullName evidence="2">Uncharacterized protein</fullName>
    </submittedName>
</protein>
<evidence type="ECO:0000313" key="2">
    <source>
        <dbReference type="EMBL" id="EKD20919.1"/>
    </source>
</evidence>